<dbReference type="Proteomes" id="UP000297910">
    <property type="component" value="Unassembled WGS sequence"/>
</dbReference>
<dbReference type="InterPro" id="IPR001461">
    <property type="entry name" value="Aspartic_peptidase_A1"/>
</dbReference>
<dbReference type="InterPro" id="IPR034164">
    <property type="entry name" value="Pepsin-like_dom"/>
</dbReference>
<dbReference type="AlphaFoldDB" id="A0A4Z1FCB5"/>
<proteinExistence type="inferred from homology"/>
<comment type="caution">
    <text evidence="8">The sequence shown here is derived from an EMBL/GenBank/DDBJ whole genome shotgun (WGS) entry which is preliminary data.</text>
</comment>
<evidence type="ECO:0000256" key="4">
    <source>
        <dbReference type="ARBA" id="ARBA00022750"/>
    </source>
</evidence>
<keyword evidence="9" id="KW-1185">Reference proteome</keyword>
<comment type="similarity">
    <text evidence="1">Belongs to the peptidase A1 family.</text>
</comment>
<evidence type="ECO:0000259" key="7">
    <source>
        <dbReference type="PROSITE" id="PS51767"/>
    </source>
</evidence>
<dbReference type="PROSITE" id="PS51767">
    <property type="entry name" value="PEPTIDASE_A1"/>
    <property type="match status" value="1"/>
</dbReference>
<keyword evidence="2" id="KW-0645">Protease</keyword>
<reference evidence="8 9" key="1">
    <citation type="submission" date="2017-12" db="EMBL/GenBank/DDBJ databases">
        <title>Comparative genomics of Botrytis spp.</title>
        <authorList>
            <person name="Valero-Jimenez C.A."/>
            <person name="Tapia P."/>
            <person name="Veloso J."/>
            <person name="Silva-Moreno E."/>
            <person name="Staats M."/>
            <person name="Valdes J.H."/>
            <person name="Van Kan J.A.L."/>
        </authorList>
    </citation>
    <scope>NUCLEOTIDE SEQUENCE [LARGE SCALE GENOMIC DNA]</scope>
    <source>
        <strain evidence="8 9">Bp0003</strain>
    </source>
</reference>
<feature type="domain" description="Peptidase A1" evidence="7">
    <location>
        <begin position="37"/>
        <end position="391"/>
    </location>
</feature>
<dbReference type="SUPFAM" id="SSF50630">
    <property type="entry name" value="Acid proteases"/>
    <property type="match status" value="1"/>
</dbReference>
<protein>
    <recommendedName>
        <fullName evidence="7">Peptidase A1 domain-containing protein</fullName>
    </recommendedName>
</protein>
<keyword evidence="5" id="KW-0378">Hydrolase</keyword>
<evidence type="ECO:0000313" key="9">
    <source>
        <dbReference type="Proteomes" id="UP000297910"/>
    </source>
</evidence>
<sequence length="395" mass="41846">MKTSSLASLMALNTITQAQTDAISMPIRLLYGPLNKVTTSVMVGSGNEEIGQSIEVVVDYGSADFWVFGPNATINYGSQYLGFEPGACNTSPSYYYHLDNATLQNFTQSYFYGGNSKILDATHSVNDTLYFSSSPAIPNIEIALISSGVVRQYVPDGEPCPELSYDYGIMGLCPSTSGDNGPNLKTNLLNQGRISASVASMYFSPPPADAPMAYNFTGTLLLGALPPADSYSGELIPVPITTPVGGSGYYVSQPIISHANTSIPADYPTETCLVDSGSLSLTLPYTYDNTAFFNSTGFQNYEYDIVYPSNCEDLPRDLTLDFEFAGSGNASVSVSVPYMYLARGSSGPGGVTLEGMCVMSVALGSACTFGAPWFLGASVGVDDGEKVVWIAQGVL</sequence>
<dbReference type="GO" id="GO:0004190">
    <property type="term" value="F:aspartic-type endopeptidase activity"/>
    <property type="evidence" value="ECO:0007669"/>
    <property type="project" value="UniProtKB-KW"/>
</dbReference>
<evidence type="ECO:0000256" key="5">
    <source>
        <dbReference type="ARBA" id="ARBA00022801"/>
    </source>
</evidence>
<evidence type="ECO:0000256" key="3">
    <source>
        <dbReference type="ARBA" id="ARBA00022729"/>
    </source>
</evidence>
<dbReference type="PANTHER" id="PTHR47965">
    <property type="entry name" value="ASPARTYL PROTEASE-RELATED"/>
    <property type="match status" value="1"/>
</dbReference>
<dbReference type="Pfam" id="PF00026">
    <property type="entry name" value="Asp"/>
    <property type="match status" value="1"/>
</dbReference>
<evidence type="ECO:0000256" key="6">
    <source>
        <dbReference type="ARBA" id="ARBA00023145"/>
    </source>
</evidence>
<dbReference type="InterPro" id="IPR021109">
    <property type="entry name" value="Peptidase_aspartic_dom_sf"/>
</dbReference>
<name>A0A4Z1FCB5_9HELO</name>
<keyword evidence="3" id="KW-0732">Signal</keyword>
<evidence type="ECO:0000256" key="2">
    <source>
        <dbReference type="ARBA" id="ARBA00022670"/>
    </source>
</evidence>
<dbReference type="PANTHER" id="PTHR47965:SF12">
    <property type="entry name" value="ASPARTIC PROTEINASE 3-RELATED"/>
    <property type="match status" value="1"/>
</dbReference>
<keyword evidence="6" id="KW-0865">Zymogen</keyword>
<dbReference type="Gene3D" id="2.40.70.10">
    <property type="entry name" value="Acid Proteases"/>
    <property type="match status" value="2"/>
</dbReference>
<dbReference type="InterPro" id="IPR033121">
    <property type="entry name" value="PEPTIDASE_A1"/>
</dbReference>
<accession>A0A4Z1FCB5</accession>
<organism evidence="8 9">
    <name type="scientific">Botrytis paeoniae</name>
    <dbReference type="NCBI Taxonomy" id="278948"/>
    <lineage>
        <taxon>Eukaryota</taxon>
        <taxon>Fungi</taxon>
        <taxon>Dikarya</taxon>
        <taxon>Ascomycota</taxon>
        <taxon>Pezizomycotina</taxon>
        <taxon>Leotiomycetes</taxon>
        <taxon>Helotiales</taxon>
        <taxon>Sclerotiniaceae</taxon>
        <taxon>Botrytis</taxon>
    </lineage>
</organism>
<dbReference type="CDD" id="cd05471">
    <property type="entry name" value="pepsin_like"/>
    <property type="match status" value="1"/>
</dbReference>
<dbReference type="EMBL" id="PQXI01000253">
    <property type="protein sequence ID" value="TGO20939.1"/>
    <property type="molecule type" value="Genomic_DNA"/>
</dbReference>
<dbReference type="GO" id="GO:0006508">
    <property type="term" value="P:proteolysis"/>
    <property type="evidence" value="ECO:0007669"/>
    <property type="project" value="UniProtKB-KW"/>
</dbReference>
<keyword evidence="4" id="KW-0064">Aspartyl protease</keyword>
<gene>
    <name evidence="8" type="ORF">BPAE_0254g00030</name>
</gene>
<evidence type="ECO:0000256" key="1">
    <source>
        <dbReference type="ARBA" id="ARBA00007447"/>
    </source>
</evidence>
<evidence type="ECO:0000313" key="8">
    <source>
        <dbReference type="EMBL" id="TGO20939.1"/>
    </source>
</evidence>